<evidence type="ECO:0000256" key="2">
    <source>
        <dbReference type="ARBA" id="ARBA00022448"/>
    </source>
</evidence>
<name>A0A146GFC8_TERSA</name>
<dbReference type="GO" id="GO:0006835">
    <property type="term" value="P:dicarboxylic acid transport"/>
    <property type="evidence" value="ECO:0007669"/>
    <property type="project" value="TreeGrafter"/>
</dbReference>
<dbReference type="SUPFAM" id="SSF118215">
    <property type="entry name" value="Proton glutamate symport protein"/>
    <property type="match status" value="1"/>
</dbReference>
<dbReference type="InterPro" id="IPR001991">
    <property type="entry name" value="Na-dicarboxylate_symporter"/>
</dbReference>
<feature type="transmembrane region" description="Helical" evidence="8">
    <location>
        <begin position="356"/>
        <end position="381"/>
    </location>
</feature>
<dbReference type="InParanoid" id="A0A146GFC8"/>
<dbReference type="OrthoDB" id="9768885at2"/>
<feature type="transmembrane region" description="Helical" evidence="8">
    <location>
        <begin position="220"/>
        <end position="250"/>
    </location>
</feature>
<evidence type="ECO:0000256" key="8">
    <source>
        <dbReference type="SAM" id="Phobius"/>
    </source>
</evidence>
<gene>
    <name evidence="9" type="ORF">TSACC_3392</name>
</gene>
<keyword evidence="7 8" id="KW-0472">Membrane</keyword>
<feature type="transmembrane region" description="Helical" evidence="8">
    <location>
        <begin position="50"/>
        <end position="68"/>
    </location>
</feature>
<dbReference type="Proteomes" id="UP000076023">
    <property type="component" value="Unassembled WGS sequence"/>
</dbReference>
<organism evidence="9 10">
    <name type="scientific">Terrimicrobium sacchariphilum</name>
    <dbReference type="NCBI Taxonomy" id="690879"/>
    <lineage>
        <taxon>Bacteria</taxon>
        <taxon>Pseudomonadati</taxon>
        <taxon>Verrucomicrobiota</taxon>
        <taxon>Terrimicrobiia</taxon>
        <taxon>Terrimicrobiales</taxon>
        <taxon>Terrimicrobiaceae</taxon>
        <taxon>Terrimicrobium</taxon>
    </lineage>
</organism>
<dbReference type="InterPro" id="IPR018107">
    <property type="entry name" value="Na-dicarboxylate_symporter_CS"/>
</dbReference>
<dbReference type="AlphaFoldDB" id="A0A146GFC8"/>
<dbReference type="EMBL" id="BDCO01000003">
    <property type="protein sequence ID" value="GAT35327.1"/>
    <property type="molecule type" value="Genomic_DNA"/>
</dbReference>
<dbReference type="PANTHER" id="PTHR42865">
    <property type="entry name" value="PROTON/GLUTAMATE-ASPARTATE SYMPORTER"/>
    <property type="match status" value="1"/>
</dbReference>
<proteinExistence type="predicted"/>
<evidence type="ECO:0000256" key="6">
    <source>
        <dbReference type="ARBA" id="ARBA00022989"/>
    </source>
</evidence>
<comment type="subcellular location">
    <subcellularLocation>
        <location evidence="1">Cell membrane</location>
        <topology evidence="1">Multi-pass membrane protein</topology>
    </subcellularLocation>
</comment>
<accession>A0A146GFC8</accession>
<keyword evidence="2" id="KW-0813">Transport</keyword>
<dbReference type="PRINTS" id="PR00173">
    <property type="entry name" value="EDTRNSPORT"/>
</dbReference>
<dbReference type="FunCoup" id="A0A146GFC8">
    <property type="interactions" value="75"/>
</dbReference>
<evidence type="ECO:0000256" key="5">
    <source>
        <dbReference type="ARBA" id="ARBA00022847"/>
    </source>
</evidence>
<feature type="transmembrane region" description="Helical" evidence="8">
    <location>
        <begin position="155"/>
        <end position="172"/>
    </location>
</feature>
<evidence type="ECO:0000313" key="10">
    <source>
        <dbReference type="Proteomes" id="UP000076023"/>
    </source>
</evidence>
<keyword evidence="6 8" id="KW-1133">Transmembrane helix</keyword>
<keyword evidence="4 8" id="KW-0812">Transmembrane</keyword>
<dbReference type="STRING" id="690879.TSACC_3392"/>
<dbReference type="Gene3D" id="1.10.3860.10">
    <property type="entry name" value="Sodium:dicarboxylate symporter"/>
    <property type="match status" value="1"/>
</dbReference>
<dbReference type="PANTHER" id="PTHR42865:SF7">
    <property type="entry name" value="PROTON_GLUTAMATE-ASPARTATE SYMPORTER"/>
    <property type="match status" value="1"/>
</dbReference>
<dbReference type="FunFam" id="1.10.3860.10:FF:000001">
    <property type="entry name" value="C4-dicarboxylate transport protein"/>
    <property type="match status" value="1"/>
</dbReference>
<evidence type="ECO:0000256" key="7">
    <source>
        <dbReference type="ARBA" id="ARBA00023136"/>
    </source>
</evidence>
<evidence type="ECO:0000256" key="4">
    <source>
        <dbReference type="ARBA" id="ARBA00022692"/>
    </source>
</evidence>
<keyword evidence="5" id="KW-0769">Symport</keyword>
<evidence type="ECO:0000313" key="9">
    <source>
        <dbReference type="EMBL" id="GAT35327.1"/>
    </source>
</evidence>
<evidence type="ECO:0000256" key="1">
    <source>
        <dbReference type="ARBA" id="ARBA00004651"/>
    </source>
</evidence>
<dbReference type="GO" id="GO:0005886">
    <property type="term" value="C:plasma membrane"/>
    <property type="evidence" value="ECO:0007669"/>
    <property type="project" value="UniProtKB-SubCell"/>
</dbReference>
<reference evidence="10" key="1">
    <citation type="journal article" date="2017" name="Genome Announc.">
        <title>Draft Genome Sequence of Terrimicrobium sacchariphilum NM-5T, a Facultative Anaerobic Soil Bacterium of the Class Spartobacteria.</title>
        <authorList>
            <person name="Qiu Y.L."/>
            <person name="Tourlousse D.M."/>
            <person name="Matsuura N."/>
            <person name="Ohashi A."/>
            <person name="Sekiguchi Y."/>
        </authorList>
    </citation>
    <scope>NUCLEOTIDE SEQUENCE [LARGE SCALE GENOMIC DNA]</scope>
    <source>
        <strain evidence="10">NM-5</strain>
    </source>
</reference>
<sequence length="431" mass="45213">MTDAELTIPSARSWRMPSLSVQIFIGLILGGVFGWAFPAIALHGELLKDIFLNLIKMMVGPLVFASIVQGIAGGGDLKRVGRIGLKSIIYFEVITTIALLVGLVFANVIRPGQHVALHATAAVSGVPAGKPQTVAEMVLHAVPTSVFDALARGDVLQIVTFSVIFAIALSLAGKAGEPILKFTEGLTQVMFKFAGLVMLFAPLGVAGAMAFTIAKNGTGILLSLGALVGTVYLAFIAFLALVLGSVMLIFRIPVMPFLRAVKEPCLVAFGTTNSESALPKAFQAMERFGVPKGIVGFVLPTGYTFNLDGAAVYLTVAILFISQAAANVTGVTLTWWQQILMVLTLMVTSKGVAAVPRAAIVVLVAALHTFGLPLEGAALLIGIDAILDMGRSAVNVFGNCLASVVVAKWEGEFDQDQALSAYGPQPLFKST</sequence>
<dbReference type="Pfam" id="PF00375">
    <property type="entry name" value="SDF"/>
    <property type="match status" value="1"/>
</dbReference>
<keyword evidence="3" id="KW-1003">Cell membrane</keyword>
<feature type="transmembrane region" description="Helical" evidence="8">
    <location>
        <begin position="89"/>
        <end position="109"/>
    </location>
</feature>
<dbReference type="GO" id="GO:0015293">
    <property type="term" value="F:symporter activity"/>
    <property type="evidence" value="ECO:0007669"/>
    <property type="project" value="UniProtKB-KW"/>
</dbReference>
<feature type="transmembrane region" description="Helical" evidence="8">
    <location>
        <begin position="21"/>
        <end position="44"/>
    </location>
</feature>
<evidence type="ECO:0000256" key="3">
    <source>
        <dbReference type="ARBA" id="ARBA00022475"/>
    </source>
</evidence>
<dbReference type="PROSITE" id="PS00714">
    <property type="entry name" value="NA_DICARBOXYL_SYMP_2"/>
    <property type="match status" value="1"/>
</dbReference>
<dbReference type="InterPro" id="IPR036458">
    <property type="entry name" value="Na:dicarbo_symporter_sf"/>
</dbReference>
<protein>
    <submittedName>
        <fullName evidence="9">Proton glutamate symport protein</fullName>
    </submittedName>
</protein>
<keyword evidence="10" id="KW-1185">Reference proteome</keyword>
<comment type="caution">
    <text evidence="9">The sequence shown here is derived from an EMBL/GenBank/DDBJ whole genome shotgun (WGS) entry which is preliminary data.</text>
</comment>
<feature type="transmembrane region" description="Helical" evidence="8">
    <location>
        <begin position="193"/>
        <end position="214"/>
    </location>
</feature>